<evidence type="ECO:0000313" key="1">
    <source>
        <dbReference type="EMBL" id="CUV26853.1"/>
    </source>
</evidence>
<gene>
    <name evidence="1" type="ORF">RUN1985_v1_10051</name>
</gene>
<proteinExistence type="predicted"/>
<sequence>MEQTVFEDGLSRLERDAALLEAAGRPKKAAQIRRDIARLRRQHECIQAGLADRRAAADARAGDMVCSMIAALEQRVAGGGAHE</sequence>
<accession>A0A0S4UXU7</accession>
<name>A0A0S4UXU7_RALSL</name>
<reference evidence="1" key="1">
    <citation type="submission" date="2015-10" db="EMBL/GenBank/DDBJ databases">
        <authorList>
            <person name="Gilbert D.G."/>
        </authorList>
    </citation>
    <scope>NUCLEOTIDE SEQUENCE</scope>
    <source>
        <strain evidence="1">Phyl III-seqv23</strain>
    </source>
</reference>
<protein>
    <submittedName>
        <fullName evidence="1">Uncharacterized protein</fullName>
    </submittedName>
</protein>
<dbReference type="AlphaFoldDB" id="A0A0S4UXU7"/>
<organism evidence="1">
    <name type="scientific">Ralstonia solanacearum</name>
    <name type="common">Pseudomonas solanacearum</name>
    <dbReference type="NCBI Taxonomy" id="305"/>
    <lineage>
        <taxon>Bacteria</taxon>
        <taxon>Pseudomonadati</taxon>
        <taxon>Pseudomonadota</taxon>
        <taxon>Betaproteobacteria</taxon>
        <taxon>Burkholderiales</taxon>
        <taxon>Burkholderiaceae</taxon>
        <taxon>Ralstonia</taxon>
        <taxon>Ralstonia solanacearum species complex</taxon>
    </lineage>
</organism>
<dbReference type="EMBL" id="LN899824">
    <property type="protein sequence ID" value="CUV26853.1"/>
    <property type="molecule type" value="Genomic_DNA"/>
</dbReference>